<keyword evidence="7" id="KW-0689">Ribosomal protein</keyword>
<dbReference type="SMART" id="SM01380">
    <property type="entry name" value="Ribosomal_L31e"/>
    <property type="match status" value="1"/>
</dbReference>
<evidence type="ECO:0000313" key="11">
    <source>
        <dbReference type="EMBL" id="KAF5350712.1"/>
    </source>
</evidence>
<protein>
    <recommendedName>
        <fullName evidence="5">Ribosome biogenesis protein NOP53</fullName>
    </recommendedName>
</protein>
<evidence type="ECO:0000256" key="7">
    <source>
        <dbReference type="ARBA" id="ARBA00022980"/>
    </source>
</evidence>
<dbReference type="GO" id="GO:1990904">
    <property type="term" value="C:ribonucleoprotein complex"/>
    <property type="evidence" value="ECO:0007669"/>
    <property type="project" value="UniProtKB-KW"/>
</dbReference>
<dbReference type="CDD" id="cd00463">
    <property type="entry name" value="Ribosomal_L31e"/>
    <property type="match status" value="1"/>
</dbReference>
<feature type="compositionally biased region" description="Basic residues" evidence="10">
    <location>
        <begin position="150"/>
        <end position="159"/>
    </location>
</feature>
<dbReference type="GO" id="GO:0006412">
    <property type="term" value="P:translation"/>
    <property type="evidence" value="ECO:0007669"/>
    <property type="project" value="InterPro"/>
</dbReference>
<dbReference type="PROSITE" id="PS01144">
    <property type="entry name" value="RIBOSOMAL_L31E"/>
    <property type="match status" value="1"/>
</dbReference>
<dbReference type="InterPro" id="IPR000054">
    <property type="entry name" value="Ribosomal_eL31"/>
</dbReference>
<evidence type="ECO:0000256" key="3">
    <source>
        <dbReference type="ARBA" id="ARBA00008838"/>
    </source>
</evidence>
<dbReference type="Pfam" id="PF01198">
    <property type="entry name" value="Ribosomal_L31e"/>
    <property type="match status" value="1"/>
</dbReference>
<keyword evidence="9" id="KW-0687">Ribonucleoprotein</keyword>
<dbReference type="PANTHER" id="PTHR14211">
    <property type="entry name" value="GLIOMA SUPPRESSOR CANDIDATE REGION GENE 2"/>
    <property type="match status" value="1"/>
</dbReference>
<dbReference type="AlphaFoldDB" id="A0A8H5FVY1"/>
<dbReference type="Gene3D" id="3.10.440.10">
    <property type="match status" value="1"/>
</dbReference>
<dbReference type="PANTHER" id="PTHR14211:SF7">
    <property type="entry name" value="RIBOSOME BIOGENESIS PROTEIN NOP53"/>
    <property type="match status" value="1"/>
</dbReference>
<dbReference type="GO" id="GO:0008097">
    <property type="term" value="F:5S rRNA binding"/>
    <property type="evidence" value="ECO:0007669"/>
    <property type="project" value="TreeGrafter"/>
</dbReference>
<evidence type="ECO:0000256" key="5">
    <source>
        <dbReference type="ARBA" id="ARBA00018339"/>
    </source>
</evidence>
<dbReference type="GO" id="GO:0006364">
    <property type="term" value="P:rRNA processing"/>
    <property type="evidence" value="ECO:0007669"/>
    <property type="project" value="TreeGrafter"/>
</dbReference>
<evidence type="ECO:0000256" key="10">
    <source>
        <dbReference type="SAM" id="MobiDB-lite"/>
    </source>
</evidence>
<dbReference type="GO" id="GO:0003735">
    <property type="term" value="F:structural constituent of ribosome"/>
    <property type="evidence" value="ECO:0007669"/>
    <property type="project" value="InterPro"/>
</dbReference>
<keyword evidence="6" id="KW-0690">Ribosome biogenesis</keyword>
<proteinExistence type="inferred from homology"/>
<dbReference type="GO" id="GO:0000027">
    <property type="term" value="P:ribosomal large subunit assembly"/>
    <property type="evidence" value="ECO:0007669"/>
    <property type="project" value="TreeGrafter"/>
</dbReference>
<dbReference type="FunFam" id="3.10.440.10:FF:000001">
    <property type="entry name" value="60S ribosomal protein L31"/>
    <property type="match status" value="1"/>
</dbReference>
<feature type="region of interest" description="Disordered" evidence="10">
    <location>
        <begin position="133"/>
        <end position="159"/>
    </location>
</feature>
<dbReference type="Proteomes" id="UP000559027">
    <property type="component" value="Unassembled WGS sequence"/>
</dbReference>
<evidence type="ECO:0000256" key="6">
    <source>
        <dbReference type="ARBA" id="ARBA00022517"/>
    </source>
</evidence>
<comment type="caution">
    <text evidence="11">The sequence shown here is derived from an EMBL/GenBank/DDBJ whole genome shotgun (WGS) entry which is preliminary data.</text>
</comment>
<gene>
    <name evidence="11" type="ORF">D9756_008565</name>
</gene>
<evidence type="ECO:0000256" key="9">
    <source>
        <dbReference type="ARBA" id="ARBA00023274"/>
    </source>
</evidence>
<sequence length="576" mass="65138">MAPTNPKKKTGGKTRSALQDVVSREYTIHLHKRVHGRSFKKRAPWAVKSIVDFTQKAMGTSDVRLDPKLNQAVWVQGIKSVPHRIRVKLERKRNDDENAKEKLYTYVSHVPVASFKVLFQIIYQATMPALKGKEKSSKSSIGAPAQRNQSSRKGKRAWRKNVDLEDVEGGLDELRAEERTTGKTLQKTANDELFVVDTVGDEQVRKTLPPRFSTSALTSTKILSQRSAVPAVYSRTTATNAADRERKRKMSKEEKDRLLRIAKRPRKGPFNSVVDPSEYQAGDGVVELSRAVKESGGYDPWAASSAEDGEEGVEGVLPKVKKVKAPITPRIRDQIHIPAVSEPHQGASYNPPVEAHQELILQAAEAEEKRLKELNKFAEVKAKMQKARVVDDNTDTRGVLGMKVDEIVDEVKEEAEEADTAIVRPHSTQKKTKSQRNKELRLLTEKRTLAEKAARKRFMASIPLAKGLRRSTARLLAQQELERAQRKIVLRDRLKRQGLAGLRLGKHKVPEGQVDVQLGEDLTESLRALKPEGNLFKDRFLNLQQRALIEPRVPVVPKRRKARIIEYEKHAWKRFE</sequence>
<dbReference type="OrthoDB" id="5072at2759"/>
<dbReference type="Pfam" id="PF07767">
    <property type="entry name" value="Nop53"/>
    <property type="match status" value="1"/>
</dbReference>
<keyword evidence="8" id="KW-0539">Nucleus</keyword>
<dbReference type="GO" id="GO:0005730">
    <property type="term" value="C:nucleolus"/>
    <property type="evidence" value="ECO:0007669"/>
    <property type="project" value="UniProtKB-SubCell"/>
</dbReference>
<dbReference type="InterPro" id="IPR023621">
    <property type="entry name" value="Ribosomal_eL31_dom_sf"/>
</dbReference>
<comment type="subcellular location">
    <subcellularLocation>
        <location evidence="1">Nucleus</location>
        <location evidence="1">Nucleolus</location>
    </subcellularLocation>
    <subcellularLocation>
        <location evidence="2">Nucleus</location>
        <location evidence="2">Nucleoplasm</location>
    </subcellularLocation>
</comment>
<comment type="similarity">
    <text evidence="4">Belongs to the eukaryotic ribosomal protein eL31 family.</text>
</comment>
<dbReference type="GO" id="GO:0005840">
    <property type="term" value="C:ribosome"/>
    <property type="evidence" value="ECO:0007669"/>
    <property type="project" value="UniProtKB-KW"/>
</dbReference>
<reference evidence="11 12" key="1">
    <citation type="journal article" date="2020" name="ISME J.">
        <title>Uncovering the hidden diversity of litter-decomposition mechanisms in mushroom-forming fungi.</title>
        <authorList>
            <person name="Floudas D."/>
            <person name="Bentzer J."/>
            <person name="Ahren D."/>
            <person name="Johansson T."/>
            <person name="Persson P."/>
            <person name="Tunlid A."/>
        </authorList>
    </citation>
    <scope>NUCLEOTIDE SEQUENCE [LARGE SCALE GENOMIC DNA]</scope>
    <source>
        <strain evidence="11 12">CBS 146.42</strain>
    </source>
</reference>
<dbReference type="GO" id="GO:0005654">
    <property type="term" value="C:nucleoplasm"/>
    <property type="evidence" value="ECO:0007669"/>
    <property type="project" value="UniProtKB-SubCell"/>
</dbReference>
<accession>A0A8H5FVY1</accession>
<evidence type="ECO:0000313" key="12">
    <source>
        <dbReference type="Proteomes" id="UP000559027"/>
    </source>
</evidence>
<organism evidence="11 12">
    <name type="scientific">Leucocoprinus leucothites</name>
    <dbReference type="NCBI Taxonomy" id="201217"/>
    <lineage>
        <taxon>Eukaryota</taxon>
        <taxon>Fungi</taxon>
        <taxon>Dikarya</taxon>
        <taxon>Basidiomycota</taxon>
        <taxon>Agaricomycotina</taxon>
        <taxon>Agaricomycetes</taxon>
        <taxon>Agaricomycetidae</taxon>
        <taxon>Agaricales</taxon>
        <taxon>Agaricineae</taxon>
        <taxon>Agaricaceae</taxon>
        <taxon>Leucocoprinus</taxon>
    </lineage>
</organism>
<dbReference type="InterPro" id="IPR020052">
    <property type="entry name" value="Ribosomal_eL31_CS"/>
</dbReference>
<evidence type="ECO:0000256" key="8">
    <source>
        <dbReference type="ARBA" id="ARBA00023242"/>
    </source>
</evidence>
<keyword evidence="12" id="KW-1185">Reference proteome</keyword>
<dbReference type="InterPro" id="IPR011687">
    <property type="entry name" value="Nop53/GLTSCR2"/>
</dbReference>
<comment type="similarity">
    <text evidence="3">Belongs to the NOP53 family.</text>
</comment>
<dbReference type="EMBL" id="JAACJO010000014">
    <property type="protein sequence ID" value="KAF5350712.1"/>
    <property type="molecule type" value="Genomic_DNA"/>
</dbReference>
<dbReference type="SUPFAM" id="SSF54575">
    <property type="entry name" value="Ribosomal protein L31e"/>
    <property type="match status" value="1"/>
</dbReference>
<name>A0A8H5FVY1_9AGAR</name>
<evidence type="ECO:0000256" key="2">
    <source>
        <dbReference type="ARBA" id="ARBA00004642"/>
    </source>
</evidence>
<evidence type="ECO:0000256" key="4">
    <source>
        <dbReference type="ARBA" id="ARBA00010808"/>
    </source>
</evidence>
<evidence type="ECO:0000256" key="1">
    <source>
        <dbReference type="ARBA" id="ARBA00004604"/>
    </source>
</evidence>